<dbReference type="Gene3D" id="1.20.1250.20">
    <property type="entry name" value="MFS general substrate transporter like domains"/>
    <property type="match status" value="1"/>
</dbReference>
<dbReference type="SUPFAM" id="SSF103473">
    <property type="entry name" value="MFS general substrate transporter"/>
    <property type="match status" value="1"/>
</dbReference>
<reference evidence="7 8" key="1">
    <citation type="submission" date="2016-10" db="EMBL/GenBank/DDBJ databases">
        <title>Genome sequence of Rothia aeria strain JCM11412.</title>
        <authorList>
            <person name="Nambu T."/>
        </authorList>
    </citation>
    <scope>NUCLEOTIDE SEQUENCE [LARGE SCALE GENOMIC DNA]</scope>
    <source>
        <strain evidence="7 8">JCM 11412</strain>
    </source>
</reference>
<evidence type="ECO:0000256" key="5">
    <source>
        <dbReference type="ARBA" id="ARBA00022989"/>
    </source>
</evidence>
<dbReference type="Proteomes" id="UP000250241">
    <property type="component" value="Chromosome"/>
</dbReference>
<evidence type="ECO:0000313" key="8">
    <source>
        <dbReference type="Proteomes" id="UP000250241"/>
    </source>
</evidence>
<name>A0A2Z5R0H8_9MICC</name>
<dbReference type="PANTHER" id="PTHR43266:SF7">
    <property type="entry name" value="TRANSPORTER, PUTATIVE-RELATED"/>
    <property type="match status" value="1"/>
</dbReference>
<evidence type="ECO:0000313" key="7">
    <source>
        <dbReference type="EMBL" id="BAV86359.1"/>
    </source>
</evidence>
<dbReference type="PANTHER" id="PTHR43266">
    <property type="entry name" value="MACROLIDE-EFFLUX PROTEIN"/>
    <property type="match status" value="1"/>
</dbReference>
<keyword evidence="8" id="KW-1185">Reference proteome</keyword>
<evidence type="ECO:0000256" key="6">
    <source>
        <dbReference type="ARBA" id="ARBA00023136"/>
    </source>
</evidence>
<dbReference type="InterPro" id="IPR011701">
    <property type="entry name" value="MFS"/>
</dbReference>
<dbReference type="RefSeq" id="WP_128087083.1">
    <property type="nucleotide sequence ID" value="NZ_CP068102.1"/>
</dbReference>
<dbReference type="GeneID" id="93862190"/>
<gene>
    <name evidence="7" type="ORF">RA11412_0060</name>
</gene>
<keyword evidence="5" id="KW-1133">Transmembrane helix</keyword>
<dbReference type="GO" id="GO:0022857">
    <property type="term" value="F:transmembrane transporter activity"/>
    <property type="evidence" value="ECO:0007669"/>
    <property type="project" value="InterPro"/>
</dbReference>
<keyword evidence="2" id="KW-0813">Transport</keyword>
<dbReference type="InterPro" id="IPR036259">
    <property type="entry name" value="MFS_trans_sf"/>
</dbReference>
<organism evidence="7 8">
    <name type="scientific">Rothia aeria</name>
    <dbReference type="NCBI Taxonomy" id="172042"/>
    <lineage>
        <taxon>Bacteria</taxon>
        <taxon>Bacillati</taxon>
        <taxon>Actinomycetota</taxon>
        <taxon>Actinomycetes</taxon>
        <taxon>Micrococcales</taxon>
        <taxon>Micrococcaceae</taxon>
        <taxon>Rothia</taxon>
    </lineage>
</organism>
<evidence type="ECO:0000256" key="3">
    <source>
        <dbReference type="ARBA" id="ARBA00022475"/>
    </source>
</evidence>
<keyword evidence="3" id="KW-1003">Cell membrane</keyword>
<keyword evidence="6" id="KW-0472">Membrane</keyword>
<evidence type="ECO:0000256" key="2">
    <source>
        <dbReference type="ARBA" id="ARBA00022448"/>
    </source>
</evidence>
<accession>A0A2Z5R0H8</accession>
<dbReference type="KEGG" id="raj:RA11412_0060"/>
<protein>
    <submittedName>
        <fullName evidence="7">Uncharacterized protein</fullName>
    </submittedName>
</protein>
<dbReference type="EMBL" id="AP017895">
    <property type="protein sequence ID" value="BAV86359.1"/>
    <property type="molecule type" value="Genomic_DNA"/>
</dbReference>
<dbReference type="AlphaFoldDB" id="A0A2Z5R0H8"/>
<dbReference type="Pfam" id="PF07690">
    <property type="entry name" value="MFS_1"/>
    <property type="match status" value="1"/>
</dbReference>
<dbReference type="GO" id="GO:0005886">
    <property type="term" value="C:plasma membrane"/>
    <property type="evidence" value="ECO:0007669"/>
    <property type="project" value="UniProtKB-SubCell"/>
</dbReference>
<evidence type="ECO:0000256" key="1">
    <source>
        <dbReference type="ARBA" id="ARBA00004651"/>
    </source>
</evidence>
<keyword evidence="4" id="KW-0812">Transmembrane</keyword>
<comment type="subcellular location">
    <subcellularLocation>
        <location evidence="1">Cell membrane</location>
        <topology evidence="1">Multi-pass membrane protein</topology>
    </subcellularLocation>
</comment>
<sequence length="407" mass="43003">MKKLTQYVKTPLLLITLIDGFADASFGLILIVYISRIAEPWWLTVMAVGGFFTGILFGPFTGWVADRFSGRTCWSGSLAVSSLCVAVIAFFPHPVTIVAMSVFNGAAGNLTNAAEFKLLPKAPGMTPSSASASIVGIGSFCSIVAPPVGAFFATWNMTATIVGSSVFLLTAAVIAWFNVPAQPDHELSDAIKRDSFKDIFLGFSAISSARALVVFLPVMAVVVASTTMEGIAGVFYLQSITNTAFEYSLVLAMWAVGALIASVFYGRGWYKPQLVNAILWGGFFIGAAILLEGLVANPWIVGAGFLVGGFFNSIHNMGIRDMVYTRVPEHRQGQSWALIGSLFSSMVLVGDLLGTPGILGDARTIVMIGGATATGAAVANLLLYALVHSRVGQAQGEKTGHCPFESS</sequence>
<proteinExistence type="predicted"/>
<evidence type="ECO:0000256" key="4">
    <source>
        <dbReference type="ARBA" id="ARBA00022692"/>
    </source>
</evidence>